<keyword evidence="1" id="KW-0479">Metal-binding</keyword>
<dbReference type="SUPFAM" id="SSF56672">
    <property type="entry name" value="DNA/RNA polymerases"/>
    <property type="match status" value="1"/>
</dbReference>
<organism evidence="4 5">
    <name type="scientific">Juglans regia</name>
    <name type="common">English walnut</name>
    <dbReference type="NCBI Taxonomy" id="51240"/>
    <lineage>
        <taxon>Eukaryota</taxon>
        <taxon>Viridiplantae</taxon>
        <taxon>Streptophyta</taxon>
        <taxon>Embryophyta</taxon>
        <taxon>Tracheophyta</taxon>
        <taxon>Spermatophyta</taxon>
        <taxon>Magnoliopsida</taxon>
        <taxon>eudicotyledons</taxon>
        <taxon>Gunneridae</taxon>
        <taxon>Pentapetalae</taxon>
        <taxon>rosids</taxon>
        <taxon>fabids</taxon>
        <taxon>Fagales</taxon>
        <taxon>Juglandaceae</taxon>
        <taxon>Juglans</taxon>
    </lineage>
</organism>
<dbReference type="Pfam" id="PF08284">
    <property type="entry name" value="RVP_2"/>
    <property type="match status" value="1"/>
</dbReference>
<dbReference type="PANTHER" id="PTHR15503:SF45">
    <property type="entry name" value="RNA-DIRECTED DNA POLYMERASE HOMOLOG"/>
    <property type="match status" value="1"/>
</dbReference>
<dbReference type="PROSITE" id="PS50158">
    <property type="entry name" value="ZF_CCHC"/>
    <property type="match status" value="1"/>
</dbReference>
<dbReference type="InterPro" id="IPR032567">
    <property type="entry name" value="RTL1-rel"/>
</dbReference>
<dbReference type="InterPro" id="IPR036875">
    <property type="entry name" value="Znf_CCHC_sf"/>
</dbReference>
<protein>
    <recommendedName>
        <fullName evidence="3">CCHC-type domain-containing protein</fullName>
    </recommendedName>
</protein>
<proteinExistence type="predicted"/>
<reference evidence="4" key="1">
    <citation type="submission" date="2015-10" db="EMBL/GenBank/DDBJ databases">
        <authorList>
            <person name="Martinez-Garcia P.J."/>
            <person name="Crepeau M.W."/>
            <person name="Puiu D."/>
            <person name="Gonzalez-Ibeas D."/>
            <person name="Whalen J."/>
            <person name="Stevens K."/>
            <person name="Paul R."/>
            <person name="Butterfield T."/>
            <person name="Britton M."/>
            <person name="Reagan R."/>
            <person name="Chakraborty S."/>
            <person name="Walawage S.L."/>
            <person name="Vasquez-Gross H.A."/>
            <person name="Cardeno C."/>
            <person name="Famula R."/>
            <person name="Pratt K."/>
            <person name="Kuruganti S."/>
            <person name="Aradhya M.K."/>
            <person name="Leslie C.A."/>
            <person name="Dandekar A.M."/>
            <person name="Salzberg S.L."/>
            <person name="Wegrzyn J.L."/>
            <person name="Langley C.H."/>
            <person name="Neale D.B."/>
        </authorList>
    </citation>
    <scope>NUCLEOTIDE SEQUENCE</scope>
    <source>
        <tissue evidence="4">Leaves</tissue>
    </source>
</reference>
<comment type="caution">
    <text evidence="4">The sequence shown here is derived from an EMBL/GenBank/DDBJ whole genome shotgun (WGS) entry which is preliminary data.</text>
</comment>
<dbReference type="InterPro" id="IPR043502">
    <property type="entry name" value="DNA/RNA_pol_sf"/>
</dbReference>
<dbReference type="GO" id="GO:0008270">
    <property type="term" value="F:zinc ion binding"/>
    <property type="evidence" value="ECO:0007669"/>
    <property type="project" value="UniProtKB-KW"/>
</dbReference>
<dbReference type="Pfam" id="PF00098">
    <property type="entry name" value="zf-CCHC"/>
    <property type="match status" value="1"/>
</dbReference>
<evidence type="ECO:0000313" key="4">
    <source>
        <dbReference type="EMBL" id="KAF5481314.1"/>
    </source>
</evidence>
<dbReference type="AlphaFoldDB" id="A0A834D4K8"/>
<accession>A0A834D4K8</accession>
<dbReference type="Proteomes" id="UP000619265">
    <property type="component" value="Unassembled WGS sequence"/>
</dbReference>
<dbReference type="PANTHER" id="PTHR15503">
    <property type="entry name" value="LDOC1 RELATED"/>
    <property type="match status" value="1"/>
</dbReference>
<dbReference type="SUPFAM" id="SSF57756">
    <property type="entry name" value="Retrovirus zinc finger-like domains"/>
    <property type="match status" value="1"/>
</dbReference>
<feature type="compositionally biased region" description="Polar residues" evidence="2">
    <location>
        <begin position="175"/>
        <end position="189"/>
    </location>
</feature>
<dbReference type="Pfam" id="PF24626">
    <property type="entry name" value="SH3_Tf2-1"/>
    <property type="match status" value="1"/>
</dbReference>
<feature type="region of interest" description="Disordered" evidence="2">
    <location>
        <begin position="149"/>
        <end position="191"/>
    </location>
</feature>
<name>A0A834D4K8_JUGRE</name>
<dbReference type="InterPro" id="IPR001878">
    <property type="entry name" value="Znf_CCHC"/>
</dbReference>
<keyword evidence="1" id="KW-0863">Zinc-finger</keyword>
<gene>
    <name evidence="4" type="ORF">F2P56_001975</name>
</gene>
<dbReference type="InterPro" id="IPR056924">
    <property type="entry name" value="SH3_Tf2-1"/>
</dbReference>
<evidence type="ECO:0000256" key="2">
    <source>
        <dbReference type="SAM" id="MobiDB-lite"/>
    </source>
</evidence>
<dbReference type="Gene3D" id="4.10.60.10">
    <property type="entry name" value="Zinc finger, CCHC-type"/>
    <property type="match status" value="1"/>
</dbReference>
<dbReference type="InterPro" id="IPR021109">
    <property type="entry name" value="Peptidase_aspartic_dom_sf"/>
</dbReference>
<dbReference type="Gramene" id="Jr01_21390_p1">
    <property type="protein sequence ID" value="cds.Jr01_21390_p1"/>
    <property type="gene ID" value="Jr01_21390"/>
</dbReference>
<keyword evidence="1" id="KW-0862">Zinc</keyword>
<feature type="non-terminal residue" evidence="4">
    <location>
        <position position="600"/>
    </location>
</feature>
<feature type="domain" description="CCHC-type" evidence="3">
    <location>
        <begin position="210"/>
        <end position="224"/>
    </location>
</feature>
<reference evidence="4" key="2">
    <citation type="submission" date="2020-03" db="EMBL/GenBank/DDBJ databases">
        <title>Walnut 2.0.</title>
        <authorList>
            <person name="Marrano A."/>
            <person name="Britton M."/>
            <person name="Zimin A.V."/>
            <person name="Zaini P.A."/>
            <person name="Workman R."/>
            <person name="Puiu D."/>
            <person name="Bianco L."/>
            <person name="Allen B.J."/>
            <person name="Troggio M."/>
            <person name="Leslie C.A."/>
            <person name="Timp W."/>
            <person name="Dendekar A."/>
            <person name="Salzberg S.L."/>
            <person name="Neale D.B."/>
        </authorList>
    </citation>
    <scope>NUCLEOTIDE SEQUENCE</scope>
    <source>
        <tissue evidence="4">Leaves</tissue>
    </source>
</reference>
<dbReference type="EMBL" id="LIHL02000001">
    <property type="protein sequence ID" value="KAF5481314.1"/>
    <property type="molecule type" value="Genomic_DNA"/>
</dbReference>
<dbReference type="SMART" id="SM00343">
    <property type="entry name" value="ZnF_C2HC"/>
    <property type="match status" value="1"/>
</dbReference>
<dbReference type="CDD" id="cd00303">
    <property type="entry name" value="retropepsin_like"/>
    <property type="match status" value="1"/>
</dbReference>
<evidence type="ECO:0000256" key="1">
    <source>
        <dbReference type="PROSITE-ProRule" id="PRU00047"/>
    </source>
</evidence>
<dbReference type="InterPro" id="IPR005162">
    <property type="entry name" value="Retrotrans_gag_dom"/>
</dbReference>
<evidence type="ECO:0000313" key="5">
    <source>
        <dbReference type="Proteomes" id="UP000619265"/>
    </source>
</evidence>
<dbReference type="Gene3D" id="2.40.70.10">
    <property type="entry name" value="Acid Proteases"/>
    <property type="match status" value="1"/>
</dbReference>
<dbReference type="Pfam" id="PF03732">
    <property type="entry name" value="Retrotrans_gag"/>
    <property type="match status" value="1"/>
</dbReference>
<dbReference type="GO" id="GO:0003676">
    <property type="term" value="F:nucleic acid binding"/>
    <property type="evidence" value="ECO:0007669"/>
    <property type="project" value="InterPro"/>
</dbReference>
<dbReference type="Gene3D" id="3.10.10.10">
    <property type="entry name" value="HIV Type 1 Reverse Transcriptase, subunit A, domain 1"/>
    <property type="match status" value="1"/>
</dbReference>
<sequence length="600" mass="68688">TFEQFNRTHPPTFDGRGNANAAEDWIQDIEEIFGVLECTDQQKVKFAAFKLSGEAKRWWNSEKIIREAEGIGVIVWAQFKQSFFDRFFPKADRDARAREFTNLVQGTMTVRQYAARIYERVMILQIQNFSELVHKAMLAEQNLKRGAELQEQRKRAAPQGFPSSDQGQWKKRNEGSSSSQRQIQGNHTPNPCKFCNRIHHGECRKEVGSCFKCGKDGHFIRECPLLAENNRRPNPPQNFRPNNQGNNQRRTVPARVFALTPGEAEDKDDVITGIVPLFLNKAIVLFDSGATHSFISMDYVKLCPIVADEMDYNLRVSTPIGDLVTCNKILLKCPITISGKEMPANLIVFPMTGFDVILGMDWLTSSYASIDCFKREVVFKFPEEEKLRFMGSRVRTSPSVISAFQVDKLLRDGCQGFLAFVVDEPKEELKLEEIPIVREYPEAFPEDLSGLPPEREVEFAIELAPGTAPLSKAPYRMAPSELVELKEQLQDLLDKVAYRVALPPTLSGVHNVFHVSMLRKYVPDPTHVIDYEPLQFQEDLTYTEEPLRIVERKEQVLRNRTIPLVKVVWNNHAISEASWELEEEMQVKYPQLFDDDPNDL</sequence>
<evidence type="ECO:0000259" key="3">
    <source>
        <dbReference type="PROSITE" id="PS50158"/>
    </source>
</evidence>
<dbReference type="SUPFAM" id="SSF50630">
    <property type="entry name" value="Acid proteases"/>
    <property type="match status" value="1"/>
</dbReference>